<evidence type="ECO:0008006" key="14">
    <source>
        <dbReference type="Google" id="ProtNLM"/>
    </source>
</evidence>
<keyword evidence="9" id="KW-0408">Iron</keyword>
<dbReference type="GO" id="GO:0020037">
    <property type="term" value="F:heme binding"/>
    <property type="evidence" value="ECO:0007669"/>
    <property type="project" value="InterPro"/>
</dbReference>
<protein>
    <recommendedName>
        <fullName evidence="14">Cytochrome P450</fullName>
    </recommendedName>
</protein>
<evidence type="ECO:0000256" key="4">
    <source>
        <dbReference type="ARBA" id="ARBA00022617"/>
    </source>
</evidence>
<keyword evidence="11" id="KW-0472">Membrane</keyword>
<evidence type="ECO:0000256" key="5">
    <source>
        <dbReference type="ARBA" id="ARBA00022692"/>
    </source>
</evidence>
<keyword evidence="13" id="KW-1185">Reference proteome</keyword>
<accession>A0A7R7XDW9</accession>
<reference evidence="12" key="2">
    <citation type="submission" date="2021-02" db="EMBL/GenBank/DDBJ databases">
        <title>Aspergillus puulaauensis MK2 genome sequence.</title>
        <authorList>
            <person name="Futagami T."/>
            <person name="Mori K."/>
            <person name="Kadooka C."/>
            <person name="Tanaka T."/>
        </authorList>
    </citation>
    <scope>NUCLEOTIDE SEQUENCE</scope>
    <source>
        <strain evidence="12">MK2</strain>
    </source>
</reference>
<dbReference type="GO" id="GO:0016705">
    <property type="term" value="F:oxidoreductase activity, acting on paired donors, with incorporation or reduction of molecular oxygen"/>
    <property type="evidence" value="ECO:0007669"/>
    <property type="project" value="InterPro"/>
</dbReference>
<name>A0A7R7XDW9_9EURO</name>
<dbReference type="CDD" id="cd11041">
    <property type="entry name" value="CYP503A1-like"/>
    <property type="match status" value="1"/>
</dbReference>
<dbReference type="Gene3D" id="1.10.630.10">
    <property type="entry name" value="Cytochrome P450"/>
    <property type="match status" value="1"/>
</dbReference>
<keyword evidence="7" id="KW-1133">Transmembrane helix</keyword>
<dbReference type="SUPFAM" id="SSF48264">
    <property type="entry name" value="Cytochrome P450"/>
    <property type="match status" value="1"/>
</dbReference>
<evidence type="ECO:0000256" key="9">
    <source>
        <dbReference type="ARBA" id="ARBA00023004"/>
    </source>
</evidence>
<dbReference type="GO" id="GO:0005506">
    <property type="term" value="F:iron ion binding"/>
    <property type="evidence" value="ECO:0007669"/>
    <property type="project" value="InterPro"/>
</dbReference>
<dbReference type="GO" id="GO:0016020">
    <property type="term" value="C:membrane"/>
    <property type="evidence" value="ECO:0007669"/>
    <property type="project" value="UniProtKB-SubCell"/>
</dbReference>
<keyword evidence="8" id="KW-0560">Oxidoreductase</keyword>
<dbReference type="KEGG" id="apuu:APUU_12392S"/>
<keyword evidence="4" id="KW-0349">Heme</keyword>
<evidence type="ECO:0000256" key="1">
    <source>
        <dbReference type="ARBA" id="ARBA00001971"/>
    </source>
</evidence>
<evidence type="ECO:0000313" key="12">
    <source>
        <dbReference type="EMBL" id="BCS19564.1"/>
    </source>
</evidence>
<evidence type="ECO:0000256" key="8">
    <source>
        <dbReference type="ARBA" id="ARBA00023002"/>
    </source>
</evidence>
<evidence type="ECO:0000256" key="10">
    <source>
        <dbReference type="ARBA" id="ARBA00023033"/>
    </source>
</evidence>
<keyword evidence="6" id="KW-0479">Metal-binding</keyword>
<proteinExistence type="inferred from homology"/>
<organism evidence="12 13">
    <name type="scientific">Aspergillus puulaauensis</name>
    <dbReference type="NCBI Taxonomy" id="1220207"/>
    <lineage>
        <taxon>Eukaryota</taxon>
        <taxon>Fungi</taxon>
        <taxon>Dikarya</taxon>
        <taxon>Ascomycota</taxon>
        <taxon>Pezizomycotina</taxon>
        <taxon>Eurotiomycetes</taxon>
        <taxon>Eurotiomycetidae</taxon>
        <taxon>Eurotiales</taxon>
        <taxon>Aspergillaceae</taxon>
        <taxon>Aspergillus</taxon>
    </lineage>
</organism>
<dbReference type="AlphaFoldDB" id="A0A7R7XDW9"/>
<dbReference type="PANTHER" id="PTHR46206">
    <property type="entry name" value="CYTOCHROME P450"/>
    <property type="match status" value="1"/>
</dbReference>
<dbReference type="InterPro" id="IPR036396">
    <property type="entry name" value="Cyt_P450_sf"/>
</dbReference>
<comment type="cofactor">
    <cofactor evidence="1">
        <name>heme</name>
        <dbReference type="ChEBI" id="CHEBI:30413"/>
    </cofactor>
</comment>
<dbReference type="Pfam" id="PF00067">
    <property type="entry name" value="p450"/>
    <property type="match status" value="1"/>
</dbReference>
<keyword evidence="5" id="KW-0812">Transmembrane</keyword>
<dbReference type="GO" id="GO:0004497">
    <property type="term" value="F:monooxygenase activity"/>
    <property type="evidence" value="ECO:0007669"/>
    <property type="project" value="UniProtKB-KW"/>
</dbReference>
<dbReference type="GO" id="GO:0019748">
    <property type="term" value="P:secondary metabolic process"/>
    <property type="evidence" value="ECO:0007669"/>
    <property type="project" value="UniProtKB-ARBA"/>
</dbReference>
<comment type="subcellular location">
    <subcellularLocation>
        <location evidence="2">Membrane</location>
    </subcellularLocation>
</comment>
<dbReference type="OrthoDB" id="1844152at2759"/>
<evidence type="ECO:0000256" key="7">
    <source>
        <dbReference type="ARBA" id="ARBA00022989"/>
    </source>
</evidence>
<gene>
    <name evidence="12" type="ORF">APUU_12392S</name>
</gene>
<evidence type="ECO:0000256" key="2">
    <source>
        <dbReference type="ARBA" id="ARBA00004370"/>
    </source>
</evidence>
<dbReference type="EMBL" id="AP024443">
    <property type="protein sequence ID" value="BCS19564.1"/>
    <property type="molecule type" value="Genomic_DNA"/>
</dbReference>
<dbReference type="PANTHER" id="PTHR46206:SF5">
    <property type="entry name" value="P450, PUTATIVE (EUROFUNG)-RELATED"/>
    <property type="match status" value="1"/>
</dbReference>
<evidence type="ECO:0000313" key="13">
    <source>
        <dbReference type="Proteomes" id="UP000654913"/>
    </source>
</evidence>
<sequence>MLTDILKSSFQNYTLDKVFWSFVEFWIAWQVSGWIWMRWNCPKGVYIGGTSPLYGSWLTSLEFVVDGAGIIADVYHRLGRNHSAFAIPALGEYQTLVTTETHIRELGRCTEHILSFNEAMDQRLRYKYTMFGFDDNGIDPHHSLVTRVLKVCLRTAVPTLQIELQSPIRMTMRKTISESLAAVGSPGWKQVNAVSLAREVTNRVNNHVLVGEDLAANPGFHKASLRYNQDVVIAMELCRHVPSLLVPVVATATMGWSGAMKQVAGYLTGSIEERLLEAADRKHVKKRCDGIQWVMDCSRTPAQQTVLRMVQQTIALMFASAHQIPMALIYAIYNLCIYPQYIEPLRREIEQVQRTKKFEEQFNHMPLMEGFLRESGRLNPLDALSIQRKALNPYSFSGNGPHLAAGSLVAVPQEALMRDSTLYAKANKFNGFRFVVFDEKNEQGETIPRACPKFTDVSWKYPYWGSEKRACPGRWYVSRVLKQILMNLIMDYDFKLAQDDSPASFIWTTAIVPHHRMTVLMREK</sequence>
<dbReference type="GeneID" id="64969569"/>
<dbReference type="InterPro" id="IPR001128">
    <property type="entry name" value="Cyt_P450"/>
</dbReference>
<dbReference type="Proteomes" id="UP000654913">
    <property type="component" value="Chromosome 1"/>
</dbReference>
<evidence type="ECO:0000256" key="3">
    <source>
        <dbReference type="ARBA" id="ARBA00010617"/>
    </source>
</evidence>
<reference evidence="12" key="1">
    <citation type="submission" date="2021-01" db="EMBL/GenBank/DDBJ databases">
        <authorList>
            <consortium name="Aspergillus puulaauensis MK2 genome sequencing consortium"/>
            <person name="Kazuki M."/>
            <person name="Futagami T."/>
        </authorList>
    </citation>
    <scope>NUCLEOTIDE SEQUENCE</scope>
    <source>
        <strain evidence="12">MK2</strain>
    </source>
</reference>
<evidence type="ECO:0000256" key="11">
    <source>
        <dbReference type="ARBA" id="ARBA00023136"/>
    </source>
</evidence>
<comment type="similarity">
    <text evidence="3">Belongs to the cytochrome P450 family.</text>
</comment>
<dbReference type="RefSeq" id="XP_041551758.1">
    <property type="nucleotide sequence ID" value="XM_041698588.1"/>
</dbReference>
<keyword evidence="10" id="KW-0503">Monooxygenase</keyword>
<evidence type="ECO:0000256" key="6">
    <source>
        <dbReference type="ARBA" id="ARBA00022723"/>
    </source>
</evidence>